<reference evidence="3" key="1">
    <citation type="submission" date="2019-11" db="EMBL/GenBank/DDBJ databases">
        <authorList>
            <person name="Feng L."/>
        </authorList>
    </citation>
    <scope>NUCLEOTIDE SEQUENCE</scope>
    <source>
        <strain evidence="3">SparasanguinisLFYP13</strain>
    </source>
</reference>
<keyword evidence="1" id="KW-0472">Membrane</keyword>
<feature type="transmembrane region" description="Helical" evidence="1">
    <location>
        <begin position="173"/>
        <end position="195"/>
    </location>
</feature>
<protein>
    <submittedName>
        <fullName evidence="3">VanZ like family protein</fullName>
    </submittedName>
</protein>
<feature type="transmembrane region" description="Helical" evidence="1">
    <location>
        <begin position="315"/>
        <end position="341"/>
    </location>
</feature>
<dbReference type="AlphaFoldDB" id="A0A6N3C956"/>
<feature type="transmembrane region" description="Helical" evidence="1">
    <location>
        <begin position="42"/>
        <end position="62"/>
    </location>
</feature>
<keyword evidence="1" id="KW-0812">Transmembrane</keyword>
<accession>A0A6N3C956</accession>
<keyword evidence="1" id="KW-1133">Transmembrane helix</keyword>
<proteinExistence type="predicted"/>
<feature type="transmembrane region" description="Helical" evidence="1">
    <location>
        <begin position="241"/>
        <end position="260"/>
    </location>
</feature>
<evidence type="ECO:0000259" key="2">
    <source>
        <dbReference type="Pfam" id="PF04892"/>
    </source>
</evidence>
<feature type="transmembrane region" description="Helical" evidence="1">
    <location>
        <begin position="110"/>
        <end position="127"/>
    </location>
</feature>
<feature type="domain" description="VanZ-like" evidence="2">
    <location>
        <begin position="47"/>
        <end position="189"/>
    </location>
</feature>
<evidence type="ECO:0000313" key="3">
    <source>
        <dbReference type="EMBL" id="VYU11864.1"/>
    </source>
</evidence>
<dbReference type="PANTHER" id="PTHR36834:SF1">
    <property type="entry name" value="INTEGRAL MEMBRANE PROTEIN"/>
    <property type="match status" value="1"/>
</dbReference>
<gene>
    <name evidence="3" type="ORF">SPLFYP13_01014</name>
</gene>
<feature type="transmembrane region" description="Helical" evidence="1">
    <location>
        <begin position="216"/>
        <end position="235"/>
    </location>
</feature>
<dbReference type="Pfam" id="PF04892">
    <property type="entry name" value="VanZ"/>
    <property type="match status" value="1"/>
</dbReference>
<name>A0A6N3C956_STRPA</name>
<dbReference type="PANTHER" id="PTHR36834">
    <property type="entry name" value="MEMBRANE PROTEIN-RELATED"/>
    <property type="match status" value="1"/>
</dbReference>
<dbReference type="RefSeq" id="WP_156672115.1">
    <property type="nucleotide sequence ID" value="NZ_CACRUC010000018.1"/>
</dbReference>
<dbReference type="InterPro" id="IPR006976">
    <property type="entry name" value="VanZ-like"/>
</dbReference>
<feature type="transmembrane region" description="Helical" evidence="1">
    <location>
        <begin position="12"/>
        <end position="30"/>
    </location>
</feature>
<organism evidence="3">
    <name type="scientific">Streptococcus parasanguinis</name>
    <dbReference type="NCBI Taxonomy" id="1318"/>
    <lineage>
        <taxon>Bacteria</taxon>
        <taxon>Bacillati</taxon>
        <taxon>Bacillota</taxon>
        <taxon>Bacilli</taxon>
        <taxon>Lactobacillales</taxon>
        <taxon>Streptococcaceae</taxon>
        <taxon>Streptococcus</taxon>
    </lineage>
</organism>
<dbReference type="EMBL" id="CACRUC010000018">
    <property type="protein sequence ID" value="VYU11864.1"/>
    <property type="molecule type" value="Genomic_DNA"/>
</dbReference>
<evidence type="ECO:0000256" key="1">
    <source>
        <dbReference type="SAM" id="Phobius"/>
    </source>
</evidence>
<feature type="transmembrane region" description="Helical" evidence="1">
    <location>
        <begin position="281"/>
        <end position="303"/>
    </location>
</feature>
<sequence>MGYISTIKTAVQLFPFLAFLLTLPYMILNYRKYGSVNKLRVLIFYSFMLYLMTVYLLVILPLPDPSKIHTSYSEMVNLHPFAFVVDFFKESPFGLAQTGTWIQALKHPTFYVPAFNVLMLIPFGMYLRYYFKCGFKKTILLTALFSLFLELTQLSGLYFLYPGPYRLADVDDIIQNTTGGGVGYLLGWFLVWLLPTRDEIDEHSFRVGTKVSGFRMGLAFLIDFFVMLSLLYAVIERIETVPYVAVLAVYFGLIPLWRGKTLGMALLKFRLHFDKQKWLRTIWRGILVVGYFYLIPQGLFYLISLLNSDLTDNSLLTLSMILLLFFVVLLYLILTLAIVLLNRRFLFDRLAGAEYESTVRVKKELLKDETESSK</sequence>
<dbReference type="InterPro" id="IPR053150">
    <property type="entry name" value="Teicoplanin_resist-assoc"/>
</dbReference>
<feature type="transmembrane region" description="Helical" evidence="1">
    <location>
        <begin position="139"/>
        <end position="161"/>
    </location>
</feature>